<accession>A0A0F9Q5P2</accession>
<protein>
    <submittedName>
        <fullName evidence="1">Uncharacterized protein</fullName>
    </submittedName>
</protein>
<sequence>MIGRVQPEEFLRANDVQSPQQVLDYAAQQLGCPKPIGHAARGSSLRRIKDEMNHQRWTWRHLTGAIDFMKQRGIKPKSFDFVYYHVEPAGKAGFLPRTAFASVEALQEAVSDAVYLETDEAWVRRLLSARGSSLTKVYAMWQEERGTLLEGL</sequence>
<dbReference type="EMBL" id="LAZR01004440">
    <property type="protein sequence ID" value="KKN08561.1"/>
    <property type="molecule type" value="Genomic_DNA"/>
</dbReference>
<evidence type="ECO:0000313" key="1">
    <source>
        <dbReference type="EMBL" id="KKN08561.1"/>
    </source>
</evidence>
<comment type="caution">
    <text evidence="1">The sequence shown here is derived from an EMBL/GenBank/DDBJ whole genome shotgun (WGS) entry which is preliminary data.</text>
</comment>
<reference evidence="1" key="1">
    <citation type="journal article" date="2015" name="Nature">
        <title>Complex archaea that bridge the gap between prokaryotes and eukaryotes.</title>
        <authorList>
            <person name="Spang A."/>
            <person name="Saw J.H."/>
            <person name="Jorgensen S.L."/>
            <person name="Zaremba-Niedzwiedzka K."/>
            <person name="Martijn J."/>
            <person name="Lind A.E."/>
            <person name="van Eijk R."/>
            <person name="Schleper C."/>
            <person name="Guy L."/>
            <person name="Ettema T.J."/>
        </authorList>
    </citation>
    <scope>NUCLEOTIDE SEQUENCE</scope>
</reference>
<organism evidence="1">
    <name type="scientific">marine sediment metagenome</name>
    <dbReference type="NCBI Taxonomy" id="412755"/>
    <lineage>
        <taxon>unclassified sequences</taxon>
        <taxon>metagenomes</taxon>
        <taxon>ecological metagenomes</taxon>
    </lineage>
</organism>
<proteinExistence type="predicted"/>
<name>A0A0F9Q5P2_9ZZZZ</name>
<gene>
    <name evidence="1" type="ORF">LCGC14_1055380</name>
</gene>
<dbReference type="AlphaFoldDB" id="A0A0F9Q5P2"/>